<dbReference type="OrthoDB" id="5551751at2759"/>
<dbReference type="PANTHER" id="PTHR28156">
    <property type="entry name" value="FAS1 DOMAIN-CONTAINING PROTEIN YDR262W"/>
    <property type="match status" value="1"/>
</dbReference>
<dbReference type="AlphaFoldDB" id="A0A0D2PIL7"/>
<dbReference type="STRING" id="945553.A0A0D2PIL7"/>
<keyword evidence="4" id="KW-1185">Reference proteome</keyword>
<feature type="domain" description="FAS1" evidence="2">
    <location>
        <begin position="14"/>
        <end position="166"/>
    </location>
</feature>
<protein>
    <recommendedName>
        <fullName evidence="2">FAS1 domain-containing protein</fullName>
    </recommendedName>
</protein>
<proteinExistence type="predicted"/>
<dbReference type="InterPro" id="IPR000782">
    <property type="entry name" value="FAS1_domain"/>
</dbReference>
<name>A0A0D2PIL7_HYPSF</name>
<reference evidence="4" key="1">
    <citation type="submission" date="2014-04" db="EMBL/GenBank/DDBJ databases">
        <title>Evolutionary Origins and Diversification of the Mycorrhizal Mutualists.</title>
        <authorList>
            <consortium name="DOE Joint Genome Institute"/>
            <consortium name="Mycorrhizal Genomics Consortium"/>
            <person name="Kohler A."/>
            <person name="Kuo A."/>
            <person name="Nagy L.G."/>
            <person name="Floudas D."/>
            <person name="Copeland A."/>
            <person name="Barry K.W."/>
            <person name="Cichocki N."/>
            <person name="Veneault-Fourrey C."/>
            <person name="LaButti K."/>
            <person name="Lindquist E.A."/>
            <person name="Lipzen A."/>
            <person name="Lundell T."/>
            <person name="Morin E."/>
            <person name="Murat C."/>
            <person name="Riley R."/>
            <person name="Ohm R."/>
            <person name="Sun H."/>
            <person name="Tunlid A."/>
            <person name="Henrissat B."/>
            <person name="Grigoriev I.V."/>
            <person name="Hibbett D.S."/>
            <person name="Martin F."/>
        </authorList>
    </citation>
    <scope>NUCLEOTIDE SEQUENCE [LARGE SCALE GENOMIC DNA]</scope>
    <source>
        <strain evidence="4">FD-334 SS-4</strain>
    </source>
</reference>
<dbReference type="EMBL" id="KN817521">
    <property type="protein sequence ID" value="KJA28301.1"/>
    <property type="molecule type" value="Genomic_DNA"/>
</dbReference>
<keyword evidence="1" id="KW-0732">Signal</keyword>
<gene>
    <name evidence="3" type="ORF">HYPSUDRAFT_51158</name>
</gene>
<evidence type="ECO:0000313" key="3">
    <source>
        <dbReference type="EMBL" id="KJA28301.1"/>
    </source>
</evidence>
<dbReference type="PANTHER" id="PTHR28156:SF1">
    <property type="entry name" value="FAS1 DOMAIN-CONTAINING PROTEIN YDR262W"/>
    <property type="match status" value="1"/>
</dbReference>
<evidence type="ECO:0000259" key="2">
    <source>
        <dbReference type="PROSITE" id="PS50213"/>
    </source>
</evidence>
<sequence>MTESPEYIPQTTVKPTLADLLTIEPSASIFYSYARELALSSILSDTSAKLTIFVPTNKAVMGLSRKPHQDPEPTVEIELSEEQFYDKSKKNVQAWVSAHIVAECPLTLDSNPHKTLLEGKSIWFTPIPKNNGQGPEWSRVTFEHGVKIIGKKEGLNGDLYLIDGTVLTH</sequence>
<dbReference type="Gene3D" id="2.30.180.10">
    <property type="entry name" value="FAS1 domain"/>
    <property type="match status" value="1"/>
</dbReference>
<dbReference type="InterPro" id="IPR040200">
    <property type="entry name" value="Mug57-like"/>
</dbReference>
<dbReference type="PROSITE" id="PS50213">
    <property type="entry name" value="FAS1"/>
    <property type="match status" value="1"/>
</dbReference>
<evidence type="ECO:0000313" key="4">
    <source>
        <dbReference type="Proteomes" id="UP000054270"/>
    </source>
</evidence>
<dbReference type="SUPFAM" id="SSF82153">
    <property type="entry name" value="FAS1 domain"/>
    <property type="match status" value="1"/>
</dbReference>
<dbReference type="Pfam" id="PF02469">
    <property type="entry name" value="Fasciclin"/>
    <property type="match status" value="1"/>
</dbReference>
<organism evidence="3 4">
    <name type="scientific">Hypholoma sublateritium (strain FD-334 SS-4)</name>
    <dbReference type="NCBI Taxonomy" id="945553"/>
    <lineage>
        <taxon>Eukaryota</taxon>
        <taxon>Fungi</taxon>
        <taxon>Dikarya</taxon>
        <taxon>Basidiomycota</taxon>
        <taxon>Agaricomycotina</taxon>
        <taxon>Agaricomycetes</taxon>
        <taxon>Agaricomycetidae</taxon>
        <taxon>Agaricales</taxon>
        <taxon>Agaricineae</taxon>
        <taxon>Strophariaceae</taxon>
        <taxon>Hypholoma</taxon>
    </lineage>
</organism>
<dbReference type="Proteomes" id="UP000054270">
    <property type="component" value="Unassembled WGS sequence"/>
</dbReference>
<dbReference type="OMA" id="RWISAHI"/>
<accession>A0A0D2PIL7</accession>
<dbReference type="InterPro" id="IPR036378">
    <property type="entry name" value="FAS1_dom_sf"/>
</dbReference>
<evidence type="ECO:0000256" key="1">
    <source>
        <dbReference type="ARBA" id="ARBA00022729"/>
    </source>
</evidence>